<evidence type="ECO:0000256" key="1">
    <source>
        <dbReference type="ARBA" id="ARBA00022737"/>
    </source>
</evidence>
<evidence type="ECO:0000313" key="6">
    <source>
        <dbReference type="Proteomes" id="UP001333710"/>
    </source>
</evidence>
<dbReference type="AlphaFoldDB" id="A0AA48HU16"/>
<dbReference type="KEGG" id="pmaw:MACH26_13690"/>
<keyword evidence="4" id="KW-0732">Signal</keyword>
<feature type="repeat" description="TPR" evidence="3">
    <location>
        <begin position="207"/>
        <end position="240"/>
    </location>
</feature>
<feature type="repeat" description="TPR" evidence="3">
    <location>
        <begin position="309"/>
        <end position="342"/>
    </location>
</feature>
<dbReference type="PROSITE" id="PS51257">
    <property type="entry name" value="PROKAR_LIPOPROTEIN"/>
    <property type="match status" value="1"/>
</dbReference>
<dbReference type="InterPro" id="IPR011990">
    <property type="entry name" value="TPR-like_helical_dom_sf"/>
</dbReference>
<dbReference type="Pfam" id="PF14559">
    <property type="entry name" value="TPR_19"/>
    <property type="match status" value="1"/>
</dbReference>
<evidence type="ECO:0000256" key="4">
    <source>
        <dbReference type="SAM" id="SignalP"/>
    </source>
</evidence>
<evidence type="ECO:0000313" key="5">
    <source>
        <dbReference type="EMBL" id="BDX05848.1"/>
    </source>
</evidence>
<dbReference type="Pfam" id="PF13432">
    <property type="entry name" value="TPR_16"/>
    <property type="match status" value="1"/>
</dbReference>
<dbReference type="PROSITE" id="PS50005">
    <property type="entry name" value="TPR"/>
    <property type="match status" value="3"/>
</dbReference>
<dbReference type="InterPro" id="IPR051685">
    <property type="entry name" value="Ycf3/AcsC/BcsC/TPR_MFPF"/>
</dbReference>
<feature type="signal peptide" evidence="4">
    <location>
        <begin position="1"/>
        <end position="26"/>
    </location>
</feature>
<evidence type="ECO:0008006" key="7">
    <source>
        <dbReference type="Google" id="ProtNLM"/>
    </source>
</evidence>
<accession>A0AA48HU16</accession>
<dbReference type="Gene3D" id="1.25.40.10">
    <property type="entry name" value="Tetratricopeptide repeat domain"/>
    <property type="match status" value="2"/>
</dbReference>
<dbReference type="Proteomes" id="UP001333710">
    <property type="component" value="Chromosome"/>
</dbReference>
<dbReference type="EMBL" id="AP027272">
    <property type="protein sequence ID" value="BDX05848.1"/>
    <property type="molecule type" value="Genomic_DNA"/>
</dbReference>
<name>A0AA48HU16_9ALTE</name>
<feature type="chain" id="PRO_5041340015" description="Tetratricopeptide repeat protein" evidence="4">
    <location>
        <begin position="27"/>
        <end position="393"/>
    </location>
</feature>
<dbReference type="RefSeq" id="WP_338291847.1">
    <property type="nucleotide sequence ID" value="NZ_AP027272.1"/>
</dbReference>
<reference evidence="5" key="1">
    <citation type="submission" date="2023-01" db="EMBL/GenBank/DDBJ databases">
        <title>Complete genome sequence of Planctobacterium marinum strain Dej080120_11.</title>
        <authorList>
            <person name="Ueki S."/>
            <person name="Maruyama F."/>
        </authorList>
    </citation>
    <scope>NUCLEOTIDE SEQUENCE</scope>
    <source>
        <strain evidence="5">Dej080120_11</strain>
    </source>
</reference>
<evidence type="ECO:0000256" key="2">
    <source>
        <dbReference type="ARBA" id="ARBA00022803"/>
    </source>
</evidence>
<keyword evidence="1" id="KW-0677">Repeat</keyword>
<proteinExistence type="predicted"/>
<evidence type="ECO:0000256" key="3">
    <source>
        <dbReference type="PROSITE-ProRule" id="PRU00339"/>
    </source>
</evidence>
<dbReference type="SMART" id="SM00028">
    <property type="entry name" value="TPR"/>
    <property type="match status" value="4"/>
</dbReference>
<dbReference type="InterPro" id="IPR019734">
    <property type="entry name" value="TPR_rpt"/>
</dbReference>
<dbReference type="PANTHER" id="PTHR44943">
    <property type="entry name" value="CELLULOSE SYNTHASE OPERON PROTEIN C"/>
    <property type="match status" value="1"/>
</dbReference>
<keyword evidence="2 3" id="KW-0802">TPR repeat</keyword>
<gene>
    <name evidence="5" type="ORF">MACH26_13690</name>
</gene>
<feature type="repeat" description="TPR" evidence="3">
    <location>
        <begin position="241"/>
        <end position="274"/>
    </location>
</feature>
<dbReference type="SUPFAM" id="SSF48452">
    <property type="entry name" value="TPR-like"/>
    <property type="match status" value="1"/>
</dbReference>
<dbReference type="PANTHER" id="PTHR44943:SF8">
    <property type="entry name" value="TPR REPEAT-CONTAINING PROTEIN MJ0263"/>
    <property type="match status" value="1"/>
</dbReference>
<keyword evidence="6" id="KW-1185">Reference proteome</keyword>
<protein>
    <recommendedName>
        <fullName evidence="7">Tetratricopeptide repeat protein</fullName>
    </recommendedName>
</protein>
<sequence length="393" mass="44446">MMKRAILNRQLFVLLAVALIQACATVAPVSVDFQPEQYDAFFPGFENVETIPQDTIFYLNDKSKAYVRERAAMAETSEDKALTLINDLMSPSQLALDYVYGANTVAQETFDNGTANCLSLTILAYAMAQEAELDVRFQEVFEQESWNQAGEFDLANGHVNLLVARKPRFSFVPGMVSQRRTYTVDFFPESREGRAKTKELSKTQIESYFYSNIGARAMIDGQYNRAWANFRIALSLFPQDSSAWNNLALLLSRQGALNEAIVALQTATELDNKNTSAWENLAGMLKKSGDTEAAENISERLNRIRLDNPNHHVRLGNRHFLNEDWQEAENAYRKSLRLQNNNHLAWFGLAKVAAQAGDEQQVREYLSKAKESANSEGFARRYARKLHALNETL</sequence>
<organism evidence="5 6">
    <name type="scientific">Planctobacterium marinum</name>
    <dbReference type="NCBI Taxonomy" id="1631968"/>
    <lineage>
        <taxon>Bacteria</taxon>
        <taxon>Pseudomonadati</taxon>
        <taxon>Pseudomonadota</taxon>
        <taxon>Gammaproteobacteria</taxon>
        <taxon>Alteromonadales</taxon>
        <taxon>Alteromonadaceae</taxon>
        <taxon>Planctobacterium</taxon>
    </lineage>
</organism>